<dbReference type="InterPro" id="IPR030678">
    <property type="entry name" value="Peptide/Ni-bd"/>
</dbReference>
<reference evidence="6 7" key="1">
    <citation type="submission" date="2018-11" db="EMBL/GenBank/DDBJ databases">
        <title>Genomes From Bacteria Associated with the Canine Oral Cavity: a Test Case for Automated Genome-Based Taxonomic Assignment.</title>
        <authorList>
            <person name="Coil D.A."/>
            <person name="Jospin G."/>
            <person name="Darling A.E."/>
            <person name="Wallis C."/>
            <person name="Davis I.J."/>
            <person name="Harris S."/>
            <person name="Eisen J.A."/>
            <person name="Holcombe L.J."/>
            <person name="O'Flynn C."/>
        </authorList>
    </citation>
    <scope>NUCLEOTIDE SEQUENCE [LARGE SCALE GENOMIC DNA]</scope>
    <source>
        <strain evidence="6 7">OH887_COT-365</strain>
    </source>
</reference>
<dbReference type="InterPro" id="IPR006311">
    <property type="entry name" value="TAT_signal"/>
</dbReference>
<dbReference type="OrthoDB" id="9796817at2"/>
<evidence type="ECO:0000313" key="7">
    <source>
        <dbReference type="Proteomes" id="UP000280819"/>
    </source>
</evidence>
<dbReference type="GO" id="GO:0042597">
    <property type="term" value="C:periplasmic space"/>
    <property type="evidence" value="ECO:0007669"/>
    <property type="project" value="UniProtKB-ARBA"/>
</dbReference>
<feature type="compositionally biased region" description="Low complexity" evidence="4">
    <location>
        <begin position="47"/>
        <end position="61"/>
    </location>
</feature>
<dbReference type="CDD" id="cd00995">
    <property type="entry name" value="PBP2_NikA_DppA_OppA_like"/>
    <property type="match status" value="1"/>
</dbReference>
<dbReference type="GO" id="GO:1904680">
    <property type="term" value="F:peptide transmembrane transporter activity"/>
    <property type="evidence" value="ECO:0007669"/>
    <property type="project" value="TreeGrafter"/>
</dbReference>
<evidence type="ECO:0000313" key="6">
    <source>
        <dbReference type="EMBL" id="RRD07260.1"/>
    </source>
</evidence>
<dbReference type="PANTHER" id="PTHR30290">
    <property type="entry name" value="PERIPLASMIC BINDING COMPONENT OF ABC TRANSPORTER"/>
    <property type="match status" value="1"/>
</dbReference>
<dbReference type="Gene3D" id="3.10.105.10">
    <property type="entry name" value="Dipeptide-binding Protein, Domain 3"/>
    <property type="match status" value="1"/>
</dbReference>
<dbReference type="EMBL" id="RQZG01000001">
    <property type="protein sequence ID" value="RRD07260.1"/>
    <property type="molecule type" value="Genomic_DNA"/>
</dbReference>
<evidence type="ECO:0000256" key="1">
    <source>
        <dbReference type="ARBA" id="ARBA00005695"/>
    </source>
</evidence>
<comment type="similarity">
    <text evidence="1">Belongs to the bacterial solute-binding protein 5 family.</text>
</comment>
<dbReference type="Proteomes" id="UP000280819">
    <property type="component" value="Unassembled WGS sequence"/>
</dbReference>
<dbReference type="PROSITE" id="PS51318">
    <property type="entry name" value="TAT"/>
    <property type="match status" value="1"/>
</dbReference>
<evidence type="ECO:0000259" key="5">
    <source>
        <dbReference type="Pfam" id="PF00496"/>
    </source>
</evidence>
<organism evidence="6 7">
    <name type="scientific">Arachnia propionica</name>
    <dbReference type="NCBI Taxonomy" id="1750"/>
    <lineage>
        <taxon>Bacteria</taxon>
        <taxon>Bacillati</taxon>
        <taxon>Actinomycetota</taxon>
        <taxon>Actinomycetes</taxon>
        <taxon>Propionibacteriales</taxon>
        <taxon>Propionibacteriaceae</taxon>
        <taxon>Arachnia</taxon>
    </lineage>
</organism>
<feature type="domain" description="Solute-binding protein family 5" evidence="5">
    <location>
        <begin position="116"/>
        <end position="471"/>
    </location>
</feature>
<dbReference type="InterPro" id="IPR000914">
    <property type="entry name" value="SBP_5_dom"/>
</dbReference>
<dbReference type="Gene3D" id="3.90.76.10">
    <property type="entry name" value="Dipeptide-binding Protein, Domain 1"/>
    <property type="match status" value="1"/>
</dbReference>
<feature type="region of interest" description="Disordered" evidence="4">
    <location>
        <begin position="39"/>
        <end position="61"/>
    </location>
</feature>
<evidence type="ECO:0000256" key="4">
    <source>
        <dbReference type="SAM" id="MobiDB-lite"/>
    </source>
</evidence>
<dbReference type="RefSeq" id="WP_124842300.1">
    <property type="nucleotide sequence ID" value="NZ_JAUNKP010000001.1"/>
</dbReference>
<dbReference type="PROSITE" id="PS51257">
    <property type="entry name" value="PROKAR_LIPOPROTEIN"/>
    <property type="match status" value="1"/>
</dbReference>
<dbReference type="SUPFAM" id="SSF53850">
    <property type="entry name" value="Periplasmic binding protein-like II"/>
    <property type="match status" value="1"/>
</dbReference>
<comment type="caution">
    <text evidence="6">The sequence shown here is derived from an EMBL/GenBank/DDBJ whole genome shotgun (WGS) entry which is preliminary data.</text>
</comment>
<dbReference type="GO" id="GO:0043190">
    <property type="term" value="C:ATP-binding cassette (ABC) transporter complex"/>
    <property type="evidence" value="ECO:0007669"/>
    <property type="project" value="InterPro"/>
</dbReference>
<dbReference type="AlphaFoldDB" id="A0A3P1TDE0"/>
<evidence type="ECO:0000256" key="3">
    <source>
        <dbReference type="ARBA" id="ARBA00022729"/>
    </source>
</evidence>
<dbReference type="InterPro" id="IPR039424">
    <property type="entry name" value="SBP_5"/>
</dbReference>
<dbReference type="PANTHER" id="PTHR30290:SF9">
    <property type="entry name" value="OLIGOPEPTIDE-BINDING PROTEIN APPA"/>
    <property type="match status" value="1"/>
</dbReference>
<keyword evidence="3" id="KW-0732">Signal</keyword>
<sequence length="550" mass="59107">MHLPKENSFSRRSFVKLLGATSAAAGIAAGLAACGTTPKDGGASGKPATNGSATASGSAPAVAANPDGTITAGISYELGTNGYDPMTTTAALTVAANWHTLEGLTELHPDTREVYAALGKELPKQVDDTTWEVALRDGAVFTNGEPVTTDDVVFSFERVLNPENKSLYAAFLPFVESVTRKDETTVQVKTKYAFSLVPERLSVVKIVPRAAVEADPKAFDLNPVGTGPWKMTDNGAASKKITFERNDAYNGARPALAKTMVWEILPDNATRVNAISSDTVQAIDAVPATDLSTLSNSKKVAAEQGFGLVFMMFNCGSAPMNEVKNRQAMLYALDIEKICKTGMSDLATPATCFVQKEHPAYKEAATVYTQDQDKAKALLAETGLTSVRLLCSDHGWFSAVRPIIKESLEAVGLSVTYEEKKSSDVYATIDGQPEAYDIVVAPGDPSVFGDDADLLLRWWYAGDTWTDSRMHWKGQESYAKVQALLEEAGAATGDAQKAKWHEIFDVVAENVPLYPLFHRKTPTAYDEKTLGDFKPIAITGLSFIDVSSSK</sequence>
<dbReference type="PIRSF" id="PIRSF002741">
    <property type="entry name" value="MppA"/>
    <property type="match status" value="1"/>
</dbReference>
<keyword evidence="2" id="KW-0813">Transport</keyword>
<name>A0A3P1TDE0_9ACTN</name>
<dbReference type="Pfam" id="PF00496">
    <property type="entry name" value="SBP_bac_5"/>
    <property type="match status" value="1"/>
</dbReference>
<dbReference type="Gene3D" id="3.40.190.10">
    <property type="entry name" value="Periplasmic binding protein-like II"/>
    <property type="match status" value="1"/>
</dbReference>
<accession>A0A3P1TDE0</accession>
<dbReference type="GO" id="GO:0015833">
    <property type="term" value="P:peptide transport"/>
    <property type="evidence" value="ECO:0007669"/>
    <property type="project" value="TreeGrafter"/>
</dbReference>
<proteinExistence type="inferred from homology"/>
<evidence type="ECO:0000256" key="2">
    <source>
        <dbReference type="ARBA" id="ARBA00022448"/>
    </source>
</evidence>
<protein>
    <submittedName>
        <fullName evidence="6">ABC transporter substrate-binding protein</fullName>
    </submittedName>
</protein>
<gene>
    <name evidence="6" type="ORF">EII34_01895</name>
</gene>